<evidence type="ECO:0000256" key="5">
    <source>
        <dbReference type="ARBA" id="ARBA00022505"/>
    </source>
</evidence>
<evidence type="ECO:0000256" key="11">
    <source>
        <dbReference type="ARBA" id="ARBA00062515"/>
    </source>
</evidence>
<dbReference type="Proteomes" id="UP000271469">
    <property type="component" value="Chromosome"/>
</dbReference>
<gene>
    <name evidence="16" type="primary">modA</name>
    <name evidence="16" type="ORF">D7316_02993</name>
</gene>
<evidence type="ECO:0000256" key="3">
    <source>
        <dbReference type="ARBA" id="ARBA00022448"/>
    </source>
</evidence>
<dbReference type="GO" id="GO:0005886">
    <property type="term" value="C:plasma membrane"/>
    <property type="evidence" value="ECO:0007669"/>
    <property type="project" value="UniProtKB-SubCell"/>
</dbReference>
<evidence type="ECO:0000256" key="8">
    <source>
        <dbReference type="ARBA" id="ARBA00023136"/>
    </source>
</evidence>
<evidence type="ECO:0000256" key="14">
    <source>
        <dbReference type="PIRSR" id="PIRSR004846-1"/>
    </source>
</evidence>
<feature type="binding site" evidence="14">
    <location>
        <position position="81"/>
    </location>
    <ligand>
        <name>molybdate</name>
        <dbReference type="ChEBI" id="CHEBI:36264"/>
    </ligand>
</feature>
<evidence type="ECO:0000256" key="7">
    <source>
        <dbReference type="ARBA" id="ARBA00022729"/>
    </source>
</evidence>
<evidence type="ECO:0000256" key="4">
    <source>
        <dbReference type="ARBA" id="ARBA00022475"/>
    </source>
</evidence>
<name>A0A3G8JPE5_9ACTN</name>
<evidence type="ECO:0000256" key="10">
    <source>
        <dbReference type="ARBA" id="ARBA00056002"/>
    </source>
</evidence>
<feature type="chain" id="PRO_5039642921" description="Molybdate-binding protein ModA" evidence="15">
    <location>
        <begin position="25"/>
        <end position="263"/>
    </location>
</feature>
<dbReference type="GO" id="GO:0030973">
    <property type="term" value="F:molybdate ion binding"/>
    <property type="evidence" value="ECO:0007669"/>
    <property type="project" value="TreeGrafter"/>
</dbReference>
<dbReference type="Pfam" id="PF13531">
    <property type="entry name" value="SBP_bac_11"/>
    <property type="match status" value="1"/>
</dbReference>
<accession>A0A3G8JPE5</accession>
<dbReference type="CDD" id="cd13538">
    <property type="entry name" value="PBP2_ModA_like_1"/>
    <property type="match status" value="1"/>
</dbReference>
<evidence type="ECO:0000256" key="1">
    <source>
        <dbReference type="ARBA" id="ARBA00004193"/>
    </source>
</evidence>
<reference evidence="16 17" key="1">
    <citation type="submission" date="2018-11" db="EMBL/GenBank/DDBJ databases">
        <title>Gordonia insulae sp. nov., isolated from an island soil.</title>
        <authorList>
            <person name="Kim Y.S."/>
            <person name="Kim S.B."/>
        </authorList>
    </citation>
    <scope>NUCLEOTIDE SEQUENCE [LARGE SCALE GENOMIC DNA]</scope>
    <source>
        <strain evidence="16 17">MMS17-SY073</strain>
    </source>
</reference>
<evidence type="ECO:0000256" key="13">
    <source>
        <dbReference type="ARBA" id="ARBA00078141"/>
    </source>
</evidence>
<keyword evidence="4" id="KW-1003">Cell membrane</keyword>
<comment type="subcellular location">
    <subcellularLocation>
        <location evidence="1">Cell membrane</location>
        <topology evidence="1">Lipid-anchor</topology>
    </subcellularLocation>
</comment>
<dbReference type="PANTHER" id="PTHR30632">
    <property type="entry name" value="MOLYBDATE-BINDING PERIPLASMIC PROTEIN"/>
    <property type="match status" value="1"/>
</dbReference>
<keyword evidence="5 14" id="KW-0500">Molybdenum</keyword>
<keyword evidence="17" id="KW-1185">Reference proteome</keyword>
<dbReference type="FunFam" id="3.40.190.10:FF:000030">
    <property type="entry name" value="Molybdate ABC transporter substrate-binding protein"/>
    <property type="match status" value="1"/>
</dbReference>
<dbReference type="PROSITE" id="PS51257">
    <property type="entry name" value="PROKAR_LIPOPROTEIN"/>
    <property type="match status" value="1"/>
</dbReference>
<protein>
    <recommendedName>
        <fullName evidence="12">Molybdate-binding protein ModA</fullName>
    </recommendedName>
    <alternativeName>
        <fullName evidence="13">Molybdate/tungstate-binding protein ModA</fullName>
    </alternativeName>
</protein>
<evidence type="ECO:0000256" key="15">
    <source>
        <dbReference type="SAM" id="SignalP"/>
    </source>
</evidence>
<dbReference type="PIRSF" id="PIRSF004846">
    <property type="entry name" value="ModA"/>
    <property type="match status" value="1"/>
</dbReference>
<organism evidence="16 17">
    <name type="scientific">Gordonia insulae</name>
    <dbReference type="NCBI Taxonomy" id="2420509"/>
    <lineage>
        <taxon>Bacteria</taxon>
        <taxon>Bacillati</taxon>
        <taxon>Actinomycetota</taxon>
        <taxon>Actinomycetes</taxon>
        <taxon>Mycobacteriales</taxon>
        <taxon>Gordoniaceae</taxon>
        <taxon>Gordonia</taxon>
    </lineage>
</organism>
<evidence type="ECO:0000256" key="6">
    <source>
        <dbReference type="ARBA" id="ARBA00022723"/>
    </source>
</evidence>
<dbReference type="InterPro" id="IPR050682">
    <property type="entry name" value="ModA/WtpA"/>
</dbReference>
<dbReference type="InterPro" id="IPR005950">
    <property type="entry name" value="ModA"/>
</dbReference>
<dbReference type="Gene3D" id="3.40.190.10">
    <property type="entry name" value="Periplasmic binding protein-like II"/>
    <property type="match status" value="2"/>
</dbReference>
<dbReference type="NCBIfam" id="TIGR01256">
    <property type="entry name" value="modA"/>
    <property type="match status" value="1"/>
</dbReference>
<keyword evidence="8" id="KW-0472">Membrane</keyword>
<feature type="signal peptide" evidence="15">
    <location>
        <begin position="1"/>
        <end position="24"/>
    </location>
</feature>
<sequence length="263" mass="26506">MTKVLPKKVLACAAMALSATVVVGGCSSSEESTPAGSSSASRSSTLNVFAAASLKKTFTAIADEFEQQHQGVKVTLSFDGSSTLVNQIKQGAPADVFASADEKNMDKLGEQAVDPEIFATNTLVIVTAPGNPKGITSFADLNKPGVTTVVCQSAQPCGNATDTVERNTGITVAAASEEQSVTAVLTKVTSGQADAGVVYVTDAKGAGDKVATVVDPAFAAVVNSYPIATVQGAANDAMAKEFVDAVLSPSGQQILAGAGFGKP</sequence>
<evidence type="ECO:0000313" key="17">
    <source>
        <dbReference type="Proteomes" id="UP000271469"/>
    </source>
</evidence>
<comment type="similarity">
    <text evidence="2">Belongs to the bacterial solute-binding protein ModA family.</text>
</comment>
<feature type="binding site" evidence="14">
    <location>
        <position position="181"/>
    </location>
    <ligand>
        <name>molybdate</name>
        <dbReference type="ChEBI" id="CHEBI:36264"/>
    </ligand>
</feature>
<dbReference type="GO" id="GO:0015689">
    <property type="term" value="P:molybdate ion transport"/>
    <property type="evidence" value="ECO:0007669"/>
    <property type="project" value="InterPro"/>
</dbReference>
<dbReference type="SUPFAM" id="SSF53850">
    <property type="entry name" value="Periplasmic binding protein-like II"/>
    <property type="match status" value="1"/>
</dbReference>
<dbReference type="PANTHER" id="PTHR30632:SF0">
    <property type="entry name" value="SULFATE-BINDING PROTEIN"/>
    <property type="match status" value="1"/>
</dbReference>
<comment type="function">
    <text evidence="10">Involved in the transport of molybdenum into the cell. Part of the binding-protein-dependent transport system ModABCD.</text>
</comment>
<dbReference type="EMBL" id="CP033972">
    <property type="protein sequence ID" value="AZG46392.1"/>
    <property type="molecule type" value="Genomic_DNA"/>
</dbReference>
<evidence type="ECO:0000256" key="9">
    <source>
        <dbReference type="ARBA" id="ARBA00023245"/>
    </source>
</evidence>
<keyword evidence="7 15" id="KW-0732">Signal</keyword>
<evidence type="ECO:0000256" key="2">
    <source>
        <dbReference type="ARBA" id="ARBA00009175"/>
    </source>
</evidence>
<evidence type="ECO:0000313" key="16">
    <source>
        <dbReference type="EMBL" id="AZG46392.1"/>
    </source>
</evidence>
<keyword evidence="3" id="KW-0813">Transport</keyword>
<comment type="subunit">
    <text evidence="11">The complex is composed of two ATP-binding proteins (ModC), two transmembrane proteins (ModB) and a solute-binding protein (ModA).</text>
</comment>
<dbReference type="AlphaFoldDB" id="A0A3G8JPE5"/>
<keyword evidence="9" id="KW-0826">Tungsten</keyword>
<evidence type="ECO:0000256" key="12">
    <source>
        <dbReference type="ARBA" id="ARBA00073171"/>
    </source>
</evidence>
<keyword evidence="6 14" id="KW-0479">Metal-binding</keyword>
<feature type="binding site" evidence="14">
    <location>
        <position position="53"/>
    </location>
    <ligand>
        <name>molybdate</name>
        <dbReference type="ChEBI" id="CHEBI:36264"/>
    </ligand>
</feature>
<proteinExistence type="inferred from homology"/>
<dbReference type="GO" id="GO:0046872">
    <property type="term" value="F:metal ion binding"/>
    <property type="evidence" value="ECO:0007669"/>
    <property type="project" value="UniProtKB-KW"/>
</dbReference>
<feature type="binding site" evidence="14">
    <location>
        <position position="199"/>
    </location>
    <ligand>
        <name>molybdate</name>
        <dbReference type="ChEBI" id="CHEBI:36264"/>
    </ligand>
</feature>
<dbReference type="KEGG" id="gom:D7316_02993"/>